<reference evidence="2" key="2">
    <citation type="journal article" date="2022" name="BMC Genomics">
        <title>Comparative genome analysis of mycobacteria focusing on tRNA and non-coding RNA.</title>
        <authorList>
            <person name="Behra P.R.K."/>
            <person name="Pettersson B.M.F."/>
            <person name="Ramesh M."/>
            <person name="Das S."/>
            <person name="Dasgupta S."/>
            <person name="Kirsebom L.A."/>
        </authorList>
    </citation>
    <scope>NUCLEOTIDE SEQUENCE</scope>
    <source>
        <strain evidence="2">DSM 44615</strain>
    </source>
</reference>
<dbReference type="RefSeq" id="WP_264015447.1">
    <property type="nucleotide sequence ID" value="NZ_JACKSJ010000235.1"/>
</dbReference>
<name>A0A9X3BQL3_9MYCO</name>
<keyword evidence="1" id="KW-0812">Transmembrane</keyword>
<sequence length="114" mass="11404">MVVDTLAAAGPNGESGSFGLLLVMLAIAVIGLLPMIAVLVGSALLVAGFIRRSAYDRRLAHPWGDASPVPSHHSVGPAPFGGVPPRQGDGTVLLVIGGFLAALGLLGLAAFALI</sequence>
<dbReference type="EMBL" id="JACKSJ010000235">
    <property type="protein sequence ID" value="MCV7173280.1"/>
    <property type="molecule type" value="Genomic_DNA"/>
</dbReference>
<reference evidence="2" key="1">
    <citation type="submission" date="2020-07" db="EMBL/GenBank/DDBJ databases">
        <authorList>
            <person name="Pettersson B.M.F."/>
            <person name="Behra P.R.K."/>
            <person name="Ramesh M."/>
            <person name="Das S."/>
            <person name="Dasgupta S."/>
            <person name="Kirsebom L.A."/>
        </authorList>
    </citation>
    <scope>NUCLEOTIDE SEQUENCE</scope>
    <source>
        <strain evidence="2">DSM 44615</strain>
    </source>
</reference>
<accession>A0A9X3BQL3</accession>
<evidence type="ECO:0000313" key="2">
    <source>
        <dbReference type="EMBL" id="MCV7173280.1"/>
    </source>
</evidence>
<keyword evidence="1" id="KW-0472">Membrane</keyword>
<feature type="transmembrane region" description="Helical" evidence="1">
    <location>
        <begin position="20"/>
        <end position="50"/>
    </location>
</feature>
<feature type="transmembrane region" description="Helical" evidence="1">
    <location>
        <begin position="92"/>
        <end position="113"/>
    </location>
</feature>
<keyword evidence="3" id="KW-1185">Reference proteome</keyword>
<dbReference type="Proteomes" id="UP001140293">
    <property type="component" value="Unassembled WGS sequence"/>
</dbReference>
<evidence type="ECO:0000313" key="3">
    <source>
        <dbReference type="Proteomes" id="UP001140293"/>
    </source>
</evidence>
<comment type="caution">
    <text evidence="2">The sequence shown here is derived from an EMBL/GenBank/DDBJ whole genome shotgun (WGS) entry which is preliminary data.</text>
</comment>
<proteinExistence type="predicted"/>
<gene>
    <name evidence="2" type="ORF">H7I41_25485</name>
</gene>
<keyword evidence="1" id="KW-1133">Transmembrane helix</keyword>
<protein>
    <submittedName>
        <fullName evidence="2">Uncharacterized protein</fullName>
    </submittedName>
</protein>
<evidence type="ECO:0000256" key="1">
    <source>
        <dbReference type="SAM" id="Phobius"/>
    </source>
</evidence>
<dbReference type="AlphaFoldDB" id="A0A9X3BQL3"/>
<organism evidence="2 3">
    <name type="scientific">[Mycobacterium] manitobense</name>
    <dbReference type="NCBI Taxonomy" id="190147"/>
    <lineage>
        <taxon>Bacteria</taxon>
        <taxon>Bacillati</taxon>
        <taxon>Actinomycetota</taxon>
        <taxon>Actinomycetes</taxon>
        <taxon>Mycobacteriales</taxon>
        <taxon>Mycobacteriaceae</taxon>
        <taxon>Mycolicibacterium</taxon>
    </lineage>
</organism>